<evidence type="ECO:0000313" key="1">
    <source>
        <dbReference type="EMBL" id="QTL34394.1"/>
    </source>
</evidence>
<name>A0ABX7V0L7_9GAMM</name>
<accession>A0ABX7V0L7</accession>
<sequence length="116" mass="13410">MILRKDIDYSTYSLSELKEAWLSVDDYAYPERAIEIYTRIKNLEPEDDKGTAEGGAEEATHWFEDLLSFIFKPRNNFPDTTFSDELLEQSNAEMKEQRVLAMIEARRKAGGPDTQP</sequence>
<dbReference type="EMBL" id="CP072425">
    <property type="protein sequence ID" value="QTL34394.1"/>
    <property type="molecule type" value="Genomic_DNA"/>
</dbReference>
<proteinExistence type="predicted"/>
<dbReference type="RefSeq" id="WP_209051498.1">
    <property type="nucleotide sequence ID" value="NZ_CP072425.1"/>
</dbReference>
<evidence type="ECO:0000313" key="2">
    <source>
        <dbReference type="Proteomes" id="UP000665025"/>
    </source>
</evidence>
<reference evidence="1 2" key="1">
    <citation type="submission" date="2021-03" db="EMBL/GenBank/DDBJ databases">
        <title>Complete Genome of Pseudoalteromonas viridis Strain BBR56, a new biocontrol bacterial candidate.</title>
        <authorList>
            <person name="Handayani D.P."/>
            <person name="Isnansetyo A."/>
            <person name="Istiqomah I."/>
            <person name="Jumina J."/>
        </authorList>
    </citation>
    <scope>NUCLEOTIDE SEQUENCE [LARGE SCALE GENOMIC DNA]</scope>
    <source>
        <strain evidence="1 2">BBR56</strain>
    </source>
</reference>
<gene>
    <name evidence="1" type="ORF">J5X90_12600</name>
</gene>
<protein>
    <submittedName>
        <fullName evidence="1">Uncharacterized protein</fullName>
    </submittedName>
</protein>
<organism evidence="1 2">
    <name type="scientific">Pseudoalteromonas viridis</name>
    <dbReference type="NCBI Taxonomy" id="339617"/>
    <lineage>
        <taxon>Bacteria</taxon>
        <taxon>Pseudomonadati</taxon>
        <taxon>Pseudomonadota</taxon>
        <taxon>Gammaproteobacteria</taxon>
        <taxon>Alteromonadales</taxon>
        <taxon>Pseudoalteromonadaceae</taxon>
        <taxon>Pseudoalteromonas</taxon>
    </lineage>
</organism>
<keyword evidence="2" id="KW-1185">Reference proteome</keyword>
<dbReference type="Proteomes" id="UP000665025">
    <property type="component" value="Chromosome 1"/>
</dbReference>